<evidence type="ECO:0000256" key="1">
    <source>
        <dbReference type="SAM" id="SignalP"/>
    </source>
</evidence>
<accession>A0A2C5ZBX3</accession>
<evidence type="ECO:0000313" key="3">
    <source>
        <dbReference type="Proteomes" id="UP000226431"/>
    </source>
</evidence>
<comment type="caution">
    <text evidence="2">The sequence shown here is derived from an EMBL/GenBank/DDBJ whole genome shotgun (WGS) entry which is preliminary data.</text>
</comment>
<protein>
    <submittedName>
        <fullName evidence="2">Uncharacterized protein</fullName>
    </submittedName>
</protein>
<sequence>MKLSSFLAAAAAAISATAAALPYEEANVANGETYFKKLHLTGLPCWAPEIHVTNKFIPELELVVPYYAETTQGFQKKAIERCRSSPDCENIYIMSELWYAYFYKGPPTTKRDFDWRKARCDAGTRDTVAFSKRIKREFS</sequence>
<dbReference type="EMBL" id="NJES01000152">
    <property type="protein sequence ID" value="PHH76681.1"/>
    <property type="molecule type" value="Genomic_DNA"/>
</dbReference>
<feature type="signal peptide" evidence="1">
    <location>
        <begin position="1"/>
        <end position="19"/>
    </location>
</feature>
<reference evidence="2 3" key="1">
    <citation type="submission" date="2017-06" db="EMBL/GenBank/DDBJ databases">
        <title>Ant-infecting Ophiocordyceps genomes reveal a high diversity of potential behavioral manipulation genes and a possible major role for enterotoxins.</title>
        <authorList>
            <person name="De Bekker C."/>
            <person name="Evans H.C."/>
            <person name="Brachmann A."/>
            <person name="Hughes D.P."/>
        </authorList>
    </citation>
    <scope>NUCLEOTIDE SEQUENCE [LARGE SCALE GENOMIC DNA]</scope>
    <source>
        <strain evidence="2 3">Map16</strain>
    </source>
</reference>
<dbReference type="Proteomes" id="UP000226431">
    <property type="component" value="Unassembled WGS sequence"/>
</dbReference>
<gene>
    <name evidence="2" type="ORF">CDD80_1319</name>
</gene>
<keyword evidence="1" id="KW-0732">Signal</keyword>
<organism evidence="2 3">
    <name type="scientific">Ophiocordyceps camponoti-rufipedis</name>
    <dbReference type="NCBI Taxonomy" id="2004952"/>
    <lineage>
        <taxon>Eukaryota</taxon>
        <taxon>Fungi</taxon>
        <taxon>Dikarya</taxon>
        <taxon>Ascomycota</taxon>
        <taxon>Pezizomycotina</taxon>
        <taxon>Sordariomycetes</taxon>
        <taxon>Hypocreomycetidae</taxon>
        <taxon>Hypocreales</taxon>
        <taxon>Ophiocordycipitaceae</taxon>
        <taxon>Ophiocordyceps</taxon>
    </lineage>
</organism>
<evidence type="ECO:0000313" key="2">
    <source>
        <dbReference type="EMBL" id="PHH76681.1"/>
    </source>
</evidence>
<proteinExistence type="predicted"/>
<feature type="chain" id="PRO_5012383499" evidence="1">
    <location>
        <begin position="20"/>
        <end position="139"/>
    </location>
</feature>
<dbReference type="AlphaFoldDB" id="A0A2C5ZBX3"/>
<keyword evidence="3" id="KW-1185">Reference proteome</keyword>
<name>A0A2C5ZBX3_9HYPO</name>